<dbReference type="EMBL" id="PVMZ01000003">
    <property type="protein sequence ID" value="PRX23484.1"/>
    <property type="molecule type" value="Genomic_DNA"/>
</dbReference>
<keyword evidence="2" id="KW-1185">Reference proteome</keyword>
<comment type="caution">
    <text evidence="1">The sequence shown here is derived from an EMBL/GenBank/DDBJ whole genome shotgun (WGS) entry which is preliminary data.</text>
</comment>
<protein>
    <submittedName>
        <fullName evidence="1">PBSX family phage terminase large subunit</fullName>
    </submittedName>
</protein>
<reference evidence="1 2" key="1">
    <citation type="submission" date="2018-03" db="EMBL/GenBank/DDBJ databases">
        <title>Genomic Encyclopedia of Archaeal and Bacterial Type Strains, Phase II (KMG-II): from individual species to whole genera.</title>
        <authorList>
            <person name="Goeker M."/>
        </authorList>
    </citation>
    <scope>NUCLEOTIDE SEQUENCE [LARGE SCALE GENOMIC DNA]</scope>
    <source>
        <strain evidence="1 2">DSM 43146</strain>
    </source>
</reference>
<dbReference type="Proteomes" id="UP000239415">
    <property type="component" value="Unassembled WGS sequence"/>
</dbReference>
<dbReference type="Gene3D" id="3.30.420.280">
    <property type="match status" value="1"/>
</dbReference>
<proteinExistence type="predicted"/>
<name>A0A2T0KIZ7_9ACTN</name>
<dbReference type="Pfam" id="PF03237">
    <property type="entry name" value="Terminase_6N"/>
    <property type="match status" value="1"/>
</dbReference>
<accession>A0A2T0KIZ7</accession>
<organism evidence="1 2">
    <name type="scientific">Actinoplanes italicus</name>
    <dbReference type="NCBI Taxonomy" id="113567"/>
    <lineage>
        <taxon>Bacteria</taxon>
        <taxon>Bacillati</taxon>
        <taxon>Actinomycetota</taxon>
        <taxon>Actinomycetes</taxon>
        <taxon>Micromonosporales</taxon>
        <taxon>Micromonosporaceae</taxon>
        <taxon>Actinoplanes</taxon>
    </lineage>
</organism>
<evidence type="ECO:0000313" key="1">
    <source>
        <dbReference type="EMBL" id="PRX23484.1"/>
    </source>
</evidence>
<dbReference type="AlphaFoldDB" id="A0A2T0KIZ7"/>
<dbReference type="RefSeq" id="WP_106316678.1">
    <property type="nucleotide sequence ID" value="NZ_BOMO01000041.1"/>
</dbReference>
<dbReference type="Gene3D" id="3.40.50.300">
    <property type="entry name" value="P-loop containing nucleotide triphosphate hydrolases"/>
    <property type="match status" value="1"/>
</dbReference>
<gene>
    <name evidence="1" type="ORF">CLV67_103232</name>
</gene>
<evidence type="ECO:0000313" key="2">
    <source>
        <dbReference type="Proteomes" id="UP000239415"/>
    </source>
</evidence>
<dbReference type="OrthoDB" id="4498710at2"/>
<sequence>MTGLDLRDLPVSEKQVQYLVESDRFVNLAEGAIRSGKTASGLLRWLMFIADPKTPTTGDLLVTAKTYDTAVRNIFNPLRDPRLFGPLAKATSYTRGSSTATILGETVEVITFNDAKAEGRLRGMTCRGAYVDEWSLMQQPFHEQLLGRCSVDGSQIFGNTNPDNPMHWLKTDGIDRAGPGGELAGDWYVLKFLLDDNPVLSQQVKDRYHRQYKGLYFKRNILGLWVMAEGAIYESWDPDRHVVKDLPPIDRWISLGIDHGTVNPFAGLILGVGVDGLLYLAREWRWDSKKKQRQLSDVQYSRRLREWLDHLRINPEWVCVDPSAANFRQQMHDDGFTPIKADNAVEDGIRLVDSLLSEGLLRVHESCAGWIEECPGYVWDPDAALKGEDKPIKLMDHSMDAGRYAIKTPEVLWRPLVRETPGVLAAA</sequence>
<dbReference type="InterPro" id="IPR027417">
    <property type="entry name" value="P-loop_NTPase"/>
</dbReference>